<dbReference type="InterPro" id="IPR015424">
    <property type="entry name" value="PyrdxlP-dep_Trfase"/>
</dbReference>
<accession>S7ZXM9</accession>
<gene>
    <name evidence="4" type="ORF">H072_11444</name>
</gene>
<dbReference type="InterPro" id="IPR000192">
    <property type="entry name" value="Aminotrans_V_dom"/>
</dbReference>
<feature type="compositionally biased region" description="Basic and acidic residues" evidence="2">
    <location>
        <begin position="438"/>
        <end position="454"/>
    </location>
</feature>
<proteinExistence type="predicted"/>
<reference evidence="5" key="2">
    <citation type="submission" date="2013-04" db="EMBL/GenBank/DDBJ databases">
        <title>Genomic mechanisms accounting for the adaptation to parasitism in nematode-trapping fungi.</title>
        <authorList>
            <person name="Ahren D.G."/>
        </authorList>
    </citation>
    <scope>NUCLEOTIDE SEQUENCE [LARGE SCALE GENOMIC DNA]</scope>
    <source>
        <strain evidence="5">CBS 200.50</strain>
    </source>
</reference>
<dbReference type="PANTHER" id="PTHR43092">
    <property type="entry name" value="L-CYSTEINE DESULFHYDRASE"/>
    <property type="match status" value="1"/>
</dbReference>
<dbReference type="SUPFAM" id="SSF53383">
    <property type="entry name" value="PLP-dependent transferases"/>
    <property type="match status" value="1"/>
</dbReference>
<evidence type="ECO:0000256" key="2">
    <source>
        <dbReference type="SAM" id="MobiDB-lite"/>
    </source>
</evidence>
<evidence type="ECO:0000256" key="1">
    <source>
        <dbReference type="ARBA" id="ARBA00022898"/>
    </source>
</evidence>
<dbReference type="OMA" id="TGNCHKW"/>
<comment type="caution">
    <text evidence="4">The sequence shown here is derived from an EMBL/GenBank/DDBJ whole genome shotgun (WGS) entry which is preliminary data.</text>
</comment>
<dbReference type="eggNOG" id="KOG1549">
    <property type="taxonomic scope" value="Eukaryota"/>
</dbReference>
<dbReference type="InterPro" id="IPR015422">
    <property type="entry name" value="PyrdxlP-dep_Trfase_small"/>
</dbReference>
<feature type="region of interest" description="Disordered" evidence="2">
    <location>
        <begin position="438"/>
        <end position="461"/>
    </location>
</feature>
<evidence type="ECO:0000259" key="3">
    <source>
        <dbReference type="Pfam" id="PF00266"/>
    </source>
</evidence>
<protein>
    <recommendedName>
        <fullName evidence="3">Aminotransferase class V domain-containing protein</fullName>
    </recommendedName>
</protein>
<reference evidence="4 5" key="1">
    <citation type="journal article" date="2013" name="PLoS Genet.">
        <title>Genomic mechanisms accounting for the adaptation to parasitism in nematode-trapping fungi.</title>
        <authorList>
            <person name="Meerupati T."/>
            <person name="Andersson K.M."/>
            <person name="Friman E."/>
            <person name="Kumar D."/>
            <person name="Tunlid A."/>
            <person name="Ahren D."/>
        </authorList>
    </citation>
    <scope>NUCLEOTIDE SEQUENCE [LARGE SCALE GENOMIC DNA]</scope>
    <source>
        <strain evidence="4 5">CBS 200.50</strain>
    </source>
</reference>
<dbReference type="InterPro" id="IPR015421">
    <property type="entry name" value="PyrdxlP-dep_Trfase_major"/>
</dbReference>
<keyword evidence="5" id="KW-1185">Reference proteome</keyword>
<organism evidence="4 5">
    <name type="scientific">Dactylellina haptotyla (strain CBS 200.50)</name>
    <name type="common">Nematode-trapping fungus</name>
    <name type="synonym">Monacrosporium haptotylum</name>
    <dbReference type="NCBI Taxonomy" id="1284197"/>
    <lineage>
        <taxon>Eukaryota</taxon>
        <taxon>Fungi</taxon>
        <taxon>Dikarya</taxon>
        <taxon>Ascomycota</taxon>
        <taxon>Pezizomycotina</taxon>
        <taxon>Orbiliomycetes</taxon>
        <taxon>Orbiliales</taxon>
        <taxon>Orbiliaceae</taxon>
        <taxon>Dactylellina</taxon>
    </lineage>
</organism>
<dbReference type="AlphaFoldDB" id="S7ZXM9"/>
<dbReference type="HOGENOM" id="CLU_003433_3_0_1"/>
<dbReference type="Proteomes" id="UP000015100">
    <property type="component" value="Unassembled WGS sequence"/>
</dbReference>
<dbReference type="STRING" id="1284197.S7ZXM9"/>
<dbReference type="OrthoDB" id="5978656at2759"/>
<dbReference type="Gene3D" id="3.90.1150.10">
    <property type="entry name" value="Aspartate Aminotransferase, domain 1"/>
    <property type="match status" value="1"/>
</dbReference>
<name>S7ZXM9_DACHA</name>
<keyword evidence="1" id="KW-0663">Pyridoxal phosphate</keyword>
<evidence type="ECO:0000313" key="4">
    <source>
        <dbReference type="EMBL" id="EPS35204.1"/>
    </source>
</evidence>
<sequence>MADQTTTTPTPTFGRALRKQFLFPENYTNLNHGSFGAIPSSVLAHRQKLILLSEQYPDNFMRYHSISLLDESRALLAKILNVSVAETVFVTNATSGVNTVLRNLTYEEGDIIIHFGTIYGACGRTVHYITDTTAAECVSIPLSYPVSDAQIITLFRSTVAELKNAGKKPKLVIFDTISSMPGMRFPWEKMIVAAKEDGVLSLIDGAHGVGNIKIDLGKHEPDFFVSNCHKWLYTPRPAAVLFVPLRNQNLISTSIPTSHYYLPKSQAQYWSPLRSGAKSNFELQFEFNGTVDMTTYLSVPAAIKFREEIGGEDAIVNYCNTLAFEGGAEVAKILGTEIMTPDASSPDGGRCAMVNIRLPLLPIPQSEVESVYHTFTKEIGTKENTFVQVYVHHGAWWVRLSAQVYLETKDFIWIAEILKRECDGINERVKKLVTKEVNEKENKTEGTNKKENNKEGPNGVKSVDVHVEEMKKGVNGVEKGVEGLAVSNGRGKVLA</sequence>
<feature type="domain" description="Aminotransferase class V" evidence="3">
    <location>
        <begin position="66"/>
        <end position="349"/>
    </location>
</feature>
<dbReference type="Pfam" id="PF00266">
    <property type="entry name" value="Aminotran_5"/>
    <property type="match status" value="1"/>
</dbReference>
<evidence type="ECO:0000313" key="5">
    <source>
        <dbReference type="Proteomes" id="UP000015100"/>
    </source>
</evidence>
<dbReference type="PANTHER" id="PTHR43092:SF2">
    <property type="entry name" value="HERCYNYLCYSTEINE SULFOXIDE LYASE"/>
    <property type="match status" value="1"/>
</dbReference>
<dbReference type="EMBL" id="AQGS01001233">
    <property type="protein sequence ID" value="EPS35204.1"/>
    <property type="molecule type" value="Genomic_DNA"/>
</dbReference>
<dbReference type="Gene3D" id="3.40.640.10">
    <property type="entry name" value="Type I PLP-dependent aspartate aminotransferase-like (Major domain)"/>
    <property type="match status" value="1"/>
</dbReference>